<proteinExistence type="predicted"/>
<name>A0AAD7FPZ8_9AGAR</name>
<sequence length="206" mass="23756">MNHPGKGHTYWHSLQCFFLIHERREPSPLADDALVAGLELAKHWDRNVEIRGDEKGSRENVDEVNHFPTRVAMGYTRPPRNRHGSGRADGQVLHGGGRHRKRRVRGQELQQWSKILGPRLRVCLTPTSSTGYRRRSRRRRWGLVSGPRCSSCAWSAARGVWQAIQQPFDEQGREYLEFPQCQPAPHLDCYASEPAWCKGIRPRVNY</sequence>
<reference evidence="2" key="1">
    <citation type="submission" date="2023-03" db="EMBL/GenBank/DDBJ databases">
        <title>Massive genome expansion in bonnet fungi (Mycena s.s.) driven by repeated elements and novel gene families across ecological guilds.</title>
        <authorList>
            <consortium name="Lawrence Berkeley National Laboratory"/>
            <person name="Harder C.B."/>
            <person name="Miyauchi S."/>
            <person name="Viragh M."/>
            <person name="Kuo A."/>
            <person name="Thoen E."/>
            <person name="Andreopoulos B."/>
            <person name="Lu D."/>
            <person name="Skrede I."/>
            <person name="Drula E."/>
            <person name="Henrissat B."/>
            <person name="Morin E."/>
            <person name="Kohler A."/>
            <person name="Barry K."/>
            <person name="LaButti K."/>
            <person name="Morin E."/>
            <person name="Salamov A."/>
            <person name="Lipzen A."/>
            <person name="Mereny Z."/>
            <person name="Hegedus B."/>
            <person name="Baldrian P."/>
            <person name="Stursova M."/>
            <person name="Weitz H."/>
            <person name="Taylor A."/>
            <person name="Grigoriev I.V."/>
            <person name="Nagy L.G."/>
            <person name="Martin F."/>
            <person name="Kauserud H."/>
        </authorList>
    </citation>
    <scope>NUCLEOTIDE SEQUENCE</scope>
    <source>
        <strain evidence="2">9284</strain>
    </source>
</reference>
<evidence type="ECO:0000256" key="1">
    <source>
        <dbReference type="SAM" id="MobiDB-lite"/>
    </source>
</evidence>
<comment type="caution">
    <text evidence="2">The sequence shown here is derived from an EMBL/GenBank/DDBJ whole genome shotgun (WGS) entry which is preliminary data.</text>
</comment>
<organism evidence="2 3">
    <name type="scientific">Roridomyces roridus</name>
    <dbReference type="NCBI Taxonomy" id="1738132"/>
    <lineage>
        <taxon>Eukaryota</taxon>
        <taxon>Fungi</taxon>
        <taxon>Dikarya</taxon>
        <taxon>Basidiomycota</taxon>
        <taxon>Agaricomycotina</taxon>
        <taxon>Agaricomycetes</taxon>
        <taxon>Agaricomycetidae</taxon>
        <taxon>Agaricales</taxon>
        <taxon>Marasmiineae</taxon>
        <taxon>Mycenaceae</taxon>
        <taxon>Roridomyces</taxon>
    </lineage>
</organism>
<dbReference type="AlphaFoldDB" id="A0AAD7FPZ8"/>
<evidence type="ECO:0000313" key="2">
    <source>
        <dbReference type="EMBL" id="KAJ7631167.1"/>
    </source>
</evidence>
<evidence type="ECO:0000313" key="3">
    <source>
        <dbReference type="Proteomes" id="UP001221142"/>
    </source>
</evidence>
<dbReference type="Proteomes" id="UP001221142">
    <property type="component" value="Unassembled WGS sequence"/>
</dbReference>
<dbReference type="EMBL" id="JARKIF010000009">
    <property type="protein sequence ID" value="KAJ7631167.1"/>
    <property type="molecule type" value="Genomic_DNA"/>
</dbReference>
<keyword evidence="3" id="KW-1185">Reference proteome</keyword>
<gene>
    <name evidence="2" type="ORF">FB45DRAFT_1153101</name>
</gene>
<accession>A0AAD7FPZ8</accession>
<protein>
    <submittedName>
        <fullName evidence="2">Uncharacterized protein</fullName>
    </submittedName>
</protein>
<feature type="region of interest" description="Disordered" evidence="1">
    <location>
        <begin position="73"/>
        <end position="104"/>
    </location>
</feature>